<dbReference type="NCBIfam" id="TIGR00035">
    <property type="entry name" value="asp_race"/>
    <property type="match status" value="1"/>
</dbReference>
<dbReference type="InterPro" id="IPR015942">
    <property type="entry name" value="Asp/Glu/hydantoin_racemase"/>
</dbReference>
<dbReference type="Pfam" id="PF01177">
    <property type="entry name" value="Asp_Glu_race"/>
    <property type="match status" value="1"/>
</dbReference>
<dbReference type="RefSeq" id="WP_192533373.1">
    <property type="nucleotide sequence ID" value="NZ_JACZHT010000001.1"/>
</dbReference>
<comment type="caution">
    <text evidence="3">The sequence shown here is derived from an EMBL/GenBank/DDBJ whole genome shotgun (WGS) entry which is preliminary data.</text>
</comment>
<dbReference type="InterPro" id="IPR004380">
    <property type="entry name" value="Asp_race"/>
</dbReference>
<evidence type="ECO:0000313" key="3">
    <source>
        <dbReference type="EMBL" id="MBE1236518.1"/>
    </source>
</evidence>
<organism evidence="3 4">
    <name type="scientific">Phaeovibrio sulfidiphilus</name>
    <dbReference type="NCBI Taxonomy" id="1220600"/>
    <lineage>
        <taxon>Bacteria</taxon>
        <taxon>Pseudomonadati</taxon>
        <taxon>Pseudomonadota</taxon>
        <taxon>Alphaproteobacteria</taxon>
        <taxon>Rhodospirillales</taxon>
        <taxon>Rhodospirillaceae</taxon>
        <taxon>Phaeovibrio</taxon>
    </lineage>
</organism>
<dbReference type="AlphaFoldDB" id="A0A8J6YXQ2"/>
<dbReference type="GO" id="GO:0047661">
    <property type="term" value="F:amino-acid racemase activity"/>
    <property type="evidence" value="ECO:0007669"/>
    <property type="project" value="InterPro"/>
</dbReference>
<keyword evidence="2" id="KW-0413">Isomerase</keyword>
<dbReference type="Gene3D" id="3.40.50.1860">
    <property type="match status" value="2"/>
</dbReference>
<dbReference type="SUPFAM" id="SSF53681">
    <property type="entry name" value="Aspartate/glutamate racemase"/>
    <property type="match status" value="2"/>
</dbReference>
<name>A0A8J6YXQ2_9PROT</name>
<dbReference type="InterPro" id="IPR033134">
    <property type="entry name" value="Asp/Glu_racemase_AS_2"/>
</dbReference>
<sequence>MKALNKPALIGLIGGLSWASTATYYREINTVVGERRGGLHSARCLIHSVDFQELAECQSQGRWDDAARILADAARSLESGGADFFLLCTNTMHKVADALEDTVSIPFLHIADATAAAILTTDVRTVGLLGTRYTMELGFYADRLKSHGLTVLVPEADQRRDIDRIIFEELCRERIEDTSRDRYREVIADLNARGAEGVILGCTEIGLLIGDGDSPVPLFDTARIHARMAALKSLASCEPTDS</sequence>
<dbReference type="EMBL" id="JACZHT010000001">
    <property type="protein sequence ID" value="MBE1236518.1"/>
    <property type="molecule type" value="Genomic_DNA"/>
</dbReference>
<dbReference type="InterPro" id="IPR001920">
    <property type="entry name" value="Asp/Glu_race"/>
</dbReference>
<dbReference type="Proteomes" id="UP000631034">
    <property type="component" value="Unassembled WGS sequence"/>
</dbReference>
<dbReference type="PANTHER" id="PTHR21198">
    <property type="entry name" value="GLUTAMATE RACEMASE"/>
    <property type="match status" value="1"/>
</dbReference>
<accession>A0A8J6YXQ2</accession>
<reference evidence="3" key="1">
    <citation type="submission" date="2020-10" db="EMBL/GenBank/DDBJ databases">
        <title>Genome sequence of the unusual species of purple photosynthetic bacteria, Phaeovibrio sulfidiphilus DSM 23193, type strain.</title>
        <authorList>
            <person name="Kyndt J.A."/>
            <person name="Meyer T.E."/>
        </authorList>
    </citation>
    <scope>NUCLEOTIDE SEQUENCE</scope>
    <source>
        <strain evidence="3">DSM 23193</strain>
    </source>
</reference>
<protein>
    <submittedName>
        <fullName evidence="3">Aspartate/glutamate racemase family protein</fullName>
    </submittedName>
</protein>
<gene>
    <name evidence="3" type="ORF">IHV25_02480</name>
</gene>
<comment type="similarity">
    <text evidence="1">Belongs to the aspartate/glutamate racemases family.</text>
</comment>
<evidence type="ECO:0000256" key="2">
    <source>
        <dbReference type="ARBA" id="ARBA00023235"/>
    </source>
</evidence>
<proteinExistence type="inferred from homology"/>
<dbReference type="PROSITE" id="PS00924">
    <property type="entry name" value="ASP_GLU_RACEMASE_2"/>
    <property type="match status" value="1"/>
</dbReference>
<evidence type="ECO:0000256" key="1">
    <source>
        <dbReference type="ARBA" id="ARBA00007847"/>
    </source>
</evidence>
<dbReference type="PANTHER" id="PTHR21198:SF7">
    <property type="entry name" value="ASPARTATE-GLUTAMATE RACEMASE FAMILY"/>
    <property type="match status" value="1"/>
</dbReference>
<keyword evidence="4" id="KW-1185">Reference proteome</keyword>
<evidence type="ECO:0000313" key="4">
    <source>
        <dbReference type="Proteomes" id="UP000631034"/>
    </source>
</evidence>